<dbReference type="HOGENOM" id="CLU_2840924_0_0_5"/>
<dbReference type="PATRIC" id="fig|1094552.3.peg.1665"/>
<evidence type="ECO:0000313" key="1">
    <source>
        <dbReference type="EMBL" id="EJF74353.1"/>
    </source>
</evidence>
<gene>
    <name evidence="1" type="ORF">ME7_01491</name>
</gene>
<organism evidence="1 2">
    <name type="scientific">Bartonella birtlesii LL-WM9</name>
    <dbReference type="NCBI Taxonomy" id="1094552"/>
    <lineage>
        <taxon>Bacteria</taxon>
        <taxon>Pseudomonadati</taxon>
        <taxon>Pseudomonadota</taxon>
        <taxon>Alphaproteobacteria</taxon>
        <taxon>Hyphomicrobiales</taxon>
        <taxon>Bartonellaceae</taxon>
        <taxon>Bartonella</taxon>
    </lineage>
</organism>
<dbReference type="AlphaFoldDB" id="J0YIN3"/>
<name>J0YIN3_9HYPH</name>
<accession>J0YIN3</accession>
<dbReference type="EMBL" id="AIMC01000043">
    <property type="protein sequence ID" value="EJF74353.1"/>
    <property type="molecule type" value="Genomic_DNA"/>
</dbReference>
<sequence length="65" mass="7412">MLKQYLLHIRVIKSYCRAKNDKVFGNIPVYTAGALLNGDYYLINVKGKSIHVEAYNEEIGKPLIN</sequence>
<evidence type="ECO:0000313" key="2">
    <source>
        <dbReference type="Proteomes" id="UP000008748"/>
    </source>
</evidence>
<keyword evidence="2" id="KW-1185">Reference proteome</keyword>
<dbReference type="Proteomes" id="UP000008748">
    <property type="component" value="Unassembled WGS sequence"/>
</dbReference>
<comment type="caution">
    <text evidence="1">The sequence shown here is derived from an EMBL/GenBank/DDBJ whole genome shotgun (WGS) entry which is preliminary data.</text>
</comment>
<reference evidence="1 2" key="1">
    <citation type="submission" date="2012-03" db="EMBL/GenBank/DDBJ databases">
        <title>The Genome Sequence of Bartonella birtlesii LL-WM9.</title>
        <authorList>
            <consortium name="The Broad Institute Genome Sequencing Platform"/>
            <consortium name="The Broad Institute Genome Sequencing Center for Infectious Disease"/>
            <person name="Feldgarden M."/>
            <person name="Kirby J."/>
            <person name="Kosoy M."/>
            <person name="Birtles R."/>
            <person name="Probert W.S."/>
            <person name="Chiaraviglio L."/>
            <person name="Young S.K."/>
            <person name="Zeng Q."/>
            <person name="Gargeya S."/>
            <person name="Fitzgerald M."/>
            <person name="Haas B."/>
            <person name="Abouelleil A."/>
            <person name="Alvarado L."/>
            <person name="Arachchi H.M."/>
            <person name="Berlin A."/>
            <person name="Chapman S.B."/>
            <person name="Gearin G."/>
            <person name="Goldberg J."/>
            <person name="Griggs A."/>
            <person name="Gujja S."/>
            <person name="Hansen M."/>
            <person name="Heiman D."/>
            <person name="Howarth C."/>
            <person name="Larimer J."/>
            <person name="Lui A."/>
            <person name="MacDonald P.J.P."/>
            <person name="McCowen C."/>
            <person name="Montmayeur A."/>
            <person name="Murphy C."/>
            <person name="Neiman D."/>
            <person name="Pearson M."/>
            <person name="Priest M."/>
            <person name="Roberts A."/>
            <person name="Saif S."/>
            <person name="Shea T."/>
            <person name="Sisk P."/>
            <person name="Stolte C."/>
            <person name="Sykes S."/>
            <person name="Wortman J."/>
            <person name="Nusbaum C."/>
            <person name="Birren B."/>
        </authorList>
    </citation>
    <scope>NUCLEOTIDE SEQUENCE [LARGE SCALE GENOMIC DNA]</scope>
    <source>
        <strain evidence="1 2">LL-WM9</strain>
    </source>
</reference>
<proteinExistence type="predicted"/>
<protein>
    <submittedName>
        <fullName evidence="1">Uncharacterized protein</fullName>
    </submittedName>
</protein>